<keyword evidence="2" id="KW-1185">Reference proteome</keyword>
<accession>A0A5B7K3A3</accession>
<proteinExistence type="predicted"/>
<evidence type="ECO:0000313" key="1">
    <source>
        <dbReference type="EMBL" id="MPD04832.1"/>
    </source>
</evidence>
<gene>
    <name evidence="1" type="ORF">E2C01_100543</name>
</gene>
<comment type="caution">
    <text evidence="1">The sequence shown here is derived from an EMBL/GenBank/DDBJ whole genome shotgun (WGS) entry which is preliminary data.</text>
</comment>
<reference evidence="1 2" key="1">
    <citation type="submission" date="2019-05" db="EMBL/GenBank/DDBJ databases">
        <title>Another draft genome of Portunus trituberculatus and its Hox gene families provides insights of decapod evolution.</title>
        <authorList>
            <person name="Jeong J.-H."/>
            <person name="Song I."/>
            <person name="Kim S."/>
            <person name="Choi T."/>
            <person name="Kim D."/>
            <person name="Ryu S."/>
            <person name="Kim W."/>
        </authorList>
    </citation>
    <scope>NUCLEOTIDE SEQUENCE [LARGE SCALE GENOMIC DNA]</scope>
    <source>
        <tissue evidence="1">Muscle</tissue>
    </source>
</reference>
<name>A0A5B7K3A3_PORTR</name>
<evidence type="ECO:0000313" key="2">
    <source>
        <dbReference type="Proteomes" id="UP000324222"/>
    </source>
</evidence>
<sequence>MDLSTAMEEARLACSYFFNNRFEEARTLMRPW</sequence>
<dbReference type="AlphaFoldDB" id="A0A5B7K3A3"/>
<dbReference type="EMBL" id="VSRR010143045">
    <property type="protein sequence ID" value="MPD04832.1"/>
    <property type="molecule type" value="Genomic_DNA"/>
</dbReference>
<organism evidence="1 2">
    <name type="scientific">Portunus trituberculatus</name>
    <name type="common">Swimming crab</name>
    <name type="synonym">Neptunus trituberculatus</name>
    <dbReference type="NCBI Taxonomy" id="210409"/>
    <lineage>
        <taxon>Eukaryota</taxon>
        <taxon>Metazoa</taxon>
        <taxon>Ecdysozoa</taxon>
        <taxon>Arthropoda</taxon>
        <taxon>Crustacea</taxon>
        <taxon>Multicrustacea</taxon>
        <taxon>Malacostraca</taxon>
        <taxon>Eumalacostraca</taxon>
        <taxon>Eucarida</taxon>
        <taxon>Decapoda</taxon>
        <taxon>Pleocyemata</taxon>
        <taxon>Brachyura</taxon>
        <taxon>Eubrachyura</taxon>
        <taxon>Portunoidea</taxon>
        <taxon>Portunidae</taxon>
        <taxon>Portuninae</taxon>
        <taxon>Portunus</taxon>
    </lineage>
</organism>
<dbReference type="Proteomes" id="UP000324222">
    <property type="component" value="Unassembled WGS sequence"/>
</dbReference>
<protein>
    <submittedName>
        <fullName evidence="1">Uncharacterized protein</fullName>
    </submittedName>
</protein>